<evidence type="ECO:0000313" key="4">
    <source>
        <dbReference type="Proteomes" id="UP001165561"/>
    </source>
</evidence>
<keyword evidence="1" id="KW-0472">Membrane</keyword>
<feature type="domain" description="Potassium channel" evidence="2">
    <location>
        <begin position="105"/>
        <end position="155"/>
    </location>
</feature>
<evidence type="ECO:0000256" key="1">
    <source>
        <dbReference type="SAM" id="Phobius"/>
    </source>
</evidence>
<keyword evidence="4" id="KW-1185">Reference proteome</keyword>
<evidence type="ECO:0000259" key="2">
    <source>
        <dbReference type="Pfam" id="PF07885"/>
    </source>
</evidence>
<organism evidence="3 4">
    <name type="scientific">Georgenia halotolerans</name>
    <dbReference type="NCBI Taxonomy" id="3028317"/>
    <lineage>
        <taxon>Bacteria</taxon>
        <taxon>Bacillati</taxon>
        <taxon>Actinomycetota</taxon>
        <taxon>Actinomycetes</taxon>
        <taxon>Micrococcales</taxon>
        <taxon>Bogoriellaceae</taxon>
        <taxon>Georgenia</taxon>
    </lineage>
</organism>
<protein>
    <submittedName>
        <fullName evidence="3">Potassium channel family protein</fullName>
    </submittedName>
</protein>
<dbReference type="EMBL" id="JARACI010001190">
    <property type="protein sequence ID" value="MDD9208083.1"/>
    <property type="molecule type" value="Genomic_DNA"/>
</dbReference>
<gene>
    <name evidence="3" type="ORF">PU560_16650</name>
</gene>
<comment type="caution">
    <text evidence="3">The sequence shown here is derived from an EMBL/GenBank/DDBJ whole genome shotgun (WGS) entry which is preliminary data.</text>
</comment>
<keyword evidence="1" id="KW-0812">Transmembrane</keyword>
<dbReference type="Pfam" id="PF07885">
    <property type="entry name" value="Ion_trans_2"/>
    <property type="match status" value="1"/>
</dbReference>
<name>A0ABT5U190_9MICO</name>
<dbReference type="Proteomes" id="UP001165561">
    <property type="component" value="Unassembled WGS sequence"/>
</dbReference>
<keyword evidence="3" id="KW-0406">Ion transport</keyword>
<feature type="transmembrane region" description="Helical" evidence="1">
    <location>
        <begin position="61"/>
        <end position="85"/>
    </location>
</feature>
<feature type="transmembrane region" description="Helical" evidence="1">
    <location>
        <begin position="141"/>
        <end position="161"/>
    </location>
</feature>
<keyword evidence="1" id="KW-1133">Transmembrane helix</keyword>
<reference evidence="3" key="1">
    <citation type="submission" date="2023-02" db="EMBL/GenBank/DDBJ databases">
        <title>Georgenia sp.10Sc9-8, isolated from a soil sample collected from the Taklamakan desert.</title>
        <authorList>
            <person name="Liu S."/>
        </authorList>
    </citation>
    <scope>NUCLEOTIDE SEQUENCE</scope>
    <source>
        <strain evidence="3">10Sc9-8</strain>
    </source>
</reference>
<dbReference type="SUPFAM" id="SSF81324">
    <property type="entry name" value="Voltage-gated potassium channels"/>
    <property type="match status" value="1"/>
</dbReference>
<evidence type="ECO:0000313" key="3">
    <source>
        <dbReference type="EMBL" id="MDD9208083.1"/>
    </source>
</evidence>
<accession>A0ABT5U190</accession>
<proteinExistence type="predicted"/>
<dbReference type="InterPro" id="IPR013099">
    <property type="entry name" value="K_chnl_dom"/>
</dbReference>
<keyword evidence="3" id="KW-0407">Ion channel</keyword>
<dbReference type="Gene3D" id="1.10.287.70">
    <property type="match status" value="1"/>
</dbReference>
<sequence>MDAAVGWVLTAVGVLLVLVALRDVFHTLWHPSGQGSISKTVMVLVWRLSRRFGGRGRQLSGPVGMAAVMGSWGGLIVLGYMLIYWPHLPEEFLYSSGLNADAPGHVVEALYVSVVTVATLGYGDIVPTSTWLRMVSPLQGLIGFALLTAAVSWVLQVYPALNRRRVLALQLSAMEQTRTREALSNMAGTAAARLLQDVSTGIAQARIDLTQYSETYFFRDTSPQTSLALTVGYAHRLAETAQGAAAAEVRQAGAILAASVHDLAEFLDGQFLHTGEDTSAVLSAYGEDQALPS</sequence>
<dbReference type="GO" id="GO:0034220">
    <property type="term" value="P:monoatomic ion transmembrane transport"/>
    <property type="evidence" value="ECO:0007669"/>
    <property type="project" value="UniProtKB-KW"/>
</dbReference>
<keyword evidence="3" id="KW-0813">Transport</keyword>